<proteinExistence type="predicted"/>
<sequence>METFTETCVKCDYGDYYTHFGIHKDHAHIWGNKAEDVLEVKMCISENQSPPNKNEQEYWGWYDFEQKEFTMIYPNYKMLFVCFPYGIDIEEKHNKGKAYRLEIIN</sequence>
<name>A0A8S5RZ47_9CAUD</name>
<reference evidence="1" key="1">
    <citation type="journal article" date="2021" name="Proc. Natl. Acad. Sci. U.S.A.">
        <title>A Catalog of Tens of Thousands of Viruses from Human Metagenomes Reveals Hidden Associations with Chronic Diseases.</title>
        <authorList>
            <person name="Tisza M.J."/>
            <person name="Buck C.B."/>
        </authorList>
    </citation>
    <scope>NUCLEOTIDE SEQUENCE</scope>
    <source>
        <strain evidence="1">CtNQV2</strain>
    </source>
</reference>
<organism evidence="1">
    <name type="scientific">Myoviridae sp. ctNQV2</name>
    <dbReference type="NCBI Taxonomy" id="2827683"/>
    <lineage>
        <taxon>Viruses</taxon>
        <taxon>Duplodnaviria</taxon>
        <taxon>Heunggongvirae</taxon>
        <taxon>Uroviricota</taxon>
        <taxon>Caudoviricetes</taxon>
    </lineage>
</organism>
<accession>A0A8S5RZ47</accession>
<evidence type="ECO:0000313" key="1">
    <source>
        <dbReference type="EMBL" id="DAF44005.1"/>
    </source>
</evidence>
<protein>
    <submittedName>
        <fullName evidence="1">Uncharacterized protein</fullName>
    </submittedName>
</protein>
<dbReference type="EMBL" id="BK032510">
    <property type="protein sequence ID" value="DAF44005.1"/>
    <property type="molecule type" value="Genomic_DNA"/>
</dbReference>